<organism evidence="4 5">
    <name type="scientific">Alteromonas pelagimontana</name>
    <dbReference type="NCBI Taxonomy" id="1858656"/>
    <lineage>
        <taxon>Bacteria</taxon>
        <taxon>Pseudomonadati</taxon>
        <taxon>Pseudomonadota</taxon>
        <taxon>Gammaproteobacteria</taxon>
        <taxon>Alteromonadales</taxon>
        <taxon>Alteromonadaceae</taxon>
        <taxon>Alteromonas/Salinimonas group</taxon>
        <taxon>Alteromonas</taxon>
    </lineage>
</organism>
<dbReference type="Pfam" id="PF02826">
    <property type="entry name" value="2-Hacid_dh_C"/>
    <property type="match status" value="1"/>
</dbReference>
<dbReference type="Gene3D" id="3.40.50.720">
    <property type="entry name" value="NAD(P)-binding Rossmann-like Domain"/>
    <property type="match status" value="2"/>
</dbReference>
<dbReference type="GO" id="GO:0016491">
    <property type="term" value="F:oxidoreductase activity"/>
    <property type="evidence" value="ECO:0007669"/>
    <property type="project" value="UniProtKB-KW"/>
</dbReference>
<dbReference type="Proteomes" id="UP000219285">
    <property type="component" value="Chromosome"/>
</dbReference>
<dbReference type="AlphaFoldDB" id="A0A6M4MBD7"/>
<evidence type="ECO:0000313" key="5">
    <source>
        <dbReference type="Proteomes" id="UP000219285"/>
    </source>
</evidence>
<sequence length="321" mass="35137">MTNYAPSAPLSVTVLSARAIDYQELLNKADSPDVCIAQCADSANDIDPQNVTILLADPGLAVQVIPECNKLVWCQSTWAGNAPLLKLAKQDYQLTGVKGVFGAQMREFVFAYMLHFSRNIDAFRAAQTHTQTDKWCSPDYSRLCGKTLGIMGAGSIAKALLPAAKIFNMNIIGLNNSGDPVEGFDGIFTAVDKKAFAGQCDYIVNLLPDTPATHNIIDSDFFNATKPHSVLINTGRGSAIDDDALLHALNNNQLQAAVLDVFSVEPLPDVHPFWAHPKVWVTQHSAAESFPEDIINIFLENAARFQNSEPLKYQFDFEKGY</sequence>
<dbReference type="KEGG" id="apel:CA267_004655"/>
<reference evidence="4 5" key="2">
    <citation type="submission" date="2020-04" db="EMBL/GenBank/DDBJ databases">
        <title>Complete genome sequence of Alteromonas pelagimontana 5.12T.</title>
        <authorList>
            <person name="Sinha R.K."/>
            <person name="Krishnan K.P."/>
            <person name="Kurian J.P."/>
        </authorList>
    </citation>
    <scope>NUCLEOTIDE SEQUENCE [LARGE SCALE GENOMIC DNA]</scope>
    <source>
        <strain evidence="4 5">5.12</strain>
    </source>
</reference>
<feature type="domain" description="D-isomer specific 2-hydroxyacid dehydrogenase NAD-binding" evidence="3">
    <location>
        <begin position="110"/>
        <end position="286"/>
    </location>
</feature>
<name>A0A6M4MBD7_9ALTE</name>
<evidence type="ECO:0000256" key="2">
    <source>
        <dbReference type="ARBA" id="ARBA00023027"/>
    </source>
</evidence>
<evidence type="ECO:0000256" key="1">
    <source>
        <dbReference type="ARBA" id="ARBA00023002"/>
    </source>
</evidence>
<reference evidence="5" key="1">
    <citation type="submission" date="2014-12" db="EMBL/GenBank/DDBJ databases">
        <title>Complete genome sequence of a multi-drug resistant Klebsiella pneumoniae.</title>
        <authorList>
            <person name="Hua X."/>
            <person name="Chen Q."/>
            <person name="Li X."/>
            <person name="Feng Y."/>
            <person name="Ruan Z."/>
            <person name="Yu Y."/>
        </authorList>
    </citation>
    <scope>NUCLEOTIDE SEQUENCE [LARGE SCALE GENOMIC DNA]</scope>
    <source>
        <strain evidence="5">5.12</strain>
    </source>
</reference>
<dbReference type="PANTHER" id="PTHR43333:SF1">
    <property type="entry name" value="D-ISOMER SPECIFIC 2-HYDROXYACID DEHYDROGENASE NAD-BINDING DOMAIN-CONTAINING PROTEIN"/>
    <property type="match status" value="1"/>
</dbReference>
<keyword evidence="2" id="KW-0520">NAD</keyword>
<dbReference type="CDD" id="cd05300">
    <property type="entry name" value="2-Hacid_dh_1"/>
    <property type="match status" value="1"/>
</dbReference>
<dbReference type="OrthoDB" id="9787219at2"/>
<keyword evidence="5" id="KW-1185">Reference proteome</keyword>
<dbReference type="SUPFAM" id="SSF51735">
    <property type="entry name" value="NAD(P)-binding Rossmann-fold domains"/>
    <property type="match status" value="1"/>
</dbReference>
<dbReference type="GO" id="GO:0051287">
    <property type="term" value="F:NAD binding"/>
    <property type="evidence" value="ECO:0007669"/>
    <property type="project" value="InterPro"/>
</dbReference>
<dbReference type="RefSeq" id="WP_075608567.1">
    <property type="nucleotide sequence ID" value="NZ_CP052766.1"/>
</dbReference>
<evidence type="ECO:0000259" key="3">
    <source>
        <dbReference type="Pfam" id="PF02826"/>
    </source>
</evidence>
<dbReference type="EMBL" id="CP052766">
    <property type="protein sequence ID" value="QJR80118.1"/>
    <property type="molecule type" value="Genomic_DNA"/>
</dbReference>
<accession>A0A6M4MBD7</accession>
<evidence type="ECO:0000313" key="4">
    <source>
        <dbReference type="EMBL" id="QJR80118.1"/>
    </source>
</evidence>
<dbReference type="InterPro" id="IPR036291">
    <property type="entry name" value="NAD(P)-bd_dom_sf"/>
</dbReference>
<protein>
    <submittedName>
        <fullName evidence="4">D-2-hydroxyacid dehydrogenase</fullName>
    </submittedName>
</protein>
<dbReference type="InterPro" id="IPR006140">
    <property type="entry name" value="D-isomer_DH_NAD-bd"/>
</dbReference>
<keyword evidence="1" id="KW-0560">Oxidoreductase</keyword>
<gene>
    <name evidence="4" type="ORF">CA267_004655</name>
</gene>
<dbReference type="PANTHER" id="PTHR43333">
    <property type="entry name" value="2-HACID_DH_C DOMAIN-CONTAINING PROTEIN"/>
    <property type="match status" value="1"/>
</dbReference>
<proteinExistence type="predicted"/>